<dbReference type="InterPro" id="IPR018060">
    <property type="entry name" value="HTH_AraC"/>
</dbReference>
<dbReference type="PROSITE" id="PS01124">
    <property type="entry name" value="HTH_ARAC_FAMILY_2"/>
    <property type="match status" value="1"/>
</dbReference>
<protein>
    <recommendedName>
        <fullName evidence="5">HTH araC/xylS-type domain-containing protein</fullName>
    </recommendedName>
</protein>
<dbReference type="Pfam" id="PF12833">
    <property type="entry name" value="HTH_18"/>
    <property type="match status" value="1"/>
</dbReference>
<evidence type="ECO:0000256" key="2">
    <source>
        <dbReference type="ARBA" id="ARBA00023125"/>
    </source>
</evidence>
<evidence type="ECO:0000256" key="1">
    <source>
        <dbReference type="ARBA" id="ARBA00023015"/>
    </source>
</evidence>
<evidence type="ECO:0000259" key="5">
    <source>
        <dbReference type="PROSITE" id="PS01124"/>
    </source>
</evidence>
<evidence type="ECO:0000256" key="4">
    <source>
        <dbReference type="SAM" id="MobiDB-lite"/>
    </source>
</evidence>
<feature type="region of interest" description="Disordered" evidence="4">
    <location>
        <begin position="268"/>
        <end position="312"/>
    </location>
</feature>
<dbReference type="Pfam" id="PF20240">
    <property type="entry name" value="DUF6597"/>
    <property type="match status" value="1"/>
</dbReference>
<proteinExistence type="predicted"/>
<dbReference type="InterPro" id="IPR050204">
    <property type="entry name" value="AraC_XylS_family_regulators"/>
</dbReference>
<dbReference type="Gene3D" id="1.10.10.60">
    <property type="entry name" value="Homeodomain-like"/>
    <property type="match status" value="1"/>
</dbReference>
<comment type="caution">
    <text evidence="6">The sequence shown here is derived from an EMBL/GenBank/DDBJ whole genome shotgun (WGS) entry which is preliminary data.</text>
</comment>
<name>A0ABP9GHH0_9ACTN</name>
<dbReference type="Proteomes" id="UP001499993">
    <property type="component" value="Unassembled WGS sequence"/>
</dbReference>
<keyword evidence="1" id="KW-0805">Transcription regulation</keyword>
<dbReference type="SMART" id="SM00342">
    <property type="entry name" value="HTH_ARAC"/>
    <property type="match status" value="1"/>
</dbReference>
<dbReference type="EMBL" id="BAABIK010000013">
    <property type="protein sequence ID" value="GAA4942499.1"/>
    <property type="molecule type" value="Genomic_DNA"/>
</dbReference>
<reference evidence="7" key="1">
    <citation type="journal article" date="2019" name="Int. J. Syst. Evol. Microbiol.">
        <title>The Global Catalogue of Microorganisms (GCM) 10K type strain sequencing project: providing services to taxonomists for standard genome sequencing and annotation.</title>
        <authorList>
            <consortium name="The Broad Institute Genomics Platform"/>
            <consortium name="The Broad Institute Genome Sequencing Center for Infectious Disease"/>
            <person name="Wu L."/>
            <person name="Ma J."/>
        </authorList>
    </citation>
    <scope>NUCLEOTIDE SEQUENCE [LARGE SCALE GENOMIC DNA]</scope>
    <source>
        <strain evidence="7">JCM 18123</strain>
    </source>
</reference>
<evidence type="ECO:0000256" key="3">
    <source>
        <dbReference type="ARBA" id="ARBA00023163"/>
    </source>
</evidence>
<sequence>MTWYTPEPVAADLADDLVLSWTARIEGRHRLVPDGCVDVLWIDGGRLVVCGPETTGWTFSLPPGTAAVGVRFRPGRVGAVLGLDTAAARERRIPIEDVLGSARRRRLLEQLDEAGGDRERVAVLEDLVRSSRRDIPPADPVVTAVAGMLTADPSTPVAALAAETGLSERQLHRRSTAAFGYGPSVLRRILRLQRFLRLARHPAAPADLAGLAHTAGFTDQSHLYRECRDLGGAPPHELVGRPPRRSGGHSGARPAAALGAGIVPAAVSDPYTTAGAGPQQNRRHGHREHGDERRYTPARHRGDRRALPRTVR</sequence>
<dbReference type="PANTHER" id="PTHR46796:SF15">
    <property type="entry name" value="BLL1074 PROTEIN"/>
    <property type="match status" value="1"/>
</dbReference>
<keyword evidence="7" id="KW-1185">Reference proteome</keyword>
<dbReference type="InterPro" id="IPR046532">
    <property type="entry name" value="DUF6597"/>
</dbReference>
<keyword evidence="3" id="KW-0804">Transcription</keyword>
<evidence type="ECO:0000313" key="7">
    <source>
        <dbReference type="Proteomes" id="UP001499993"/>
    </source>
</evidence>
<evidence type="ECO:0000313" key="6">
    <source>
        <dbReference type="EMBL" id="GAA4942499.1"/>
    </source>
</evidence>
<dbReference type="PANTHER" id="PTHR46796">
    <property type="entry name" value="HTH-TYPE TRANSCRIPTIONAL ACTIVATOR RHAS-RELATED"/>
    <property type="match status" value="1"/>
</dbReference>
<accession>A0ABP9GHH0</accession>
<feature type="domain" description="HTH araC/xylS-type" evidence="5">
    <location>
        <begin position="139"/>
        <end position="241"/>
    </location>
</feature>
<dbReference type="RefSeq" id="WP_345556787.1">
    <property type="nucleotide sequence ID" value="NZ_BAABIK010000013.1"/>
</dbReference>
<keyword evidence="2" id="KW-0238">DNA-binding</keyword>
<gene>
    <name evidence="6" type="ORF">GCM10023224_26130</name>
</gene>
<organism evidence="6 7">
    <name type="scientific">Streptomonospora halophila</name>
    <dbReference type="NCBI Taxonomy" id="427369"/>
    <lineage>
        <taxon>Bacteria</taxon>
        <taxon>Bacillati</taxon>
        <taxon>Actinomycetota</taxon>
        <taxon>Actinomycetes</taxon>
        <taxon>Streptosporangiales</taxon>
        <taxon>Nocardiopsidaceae</taxon>
        <taxon>Streptomonospora</taxon>
    </lineage>
</organism>
<feature type="region of interest" description="Disordered" evidence="4">
    <location>
        <begin position="233"/>
        <end position="255"/>
    </location>
</feature>